<comment type="caution">
    <text evidence="2">The sequence shown here is derived from an EMBL/GenBank/DDBJ whole genome shotgun (WGS) entry which is preliminary data.</text>
</comment>
<evidence type="ECO:0000313" key="3">
    <source>
        <dbReference type="Proteomes" id="UP001498469"/>
    </source>
</evidence>
<keyword evidence="3" id="KW-1185">Reference proteome</keyword>
<accession>A0ABU7UPB1</accession>
<reference evidence="2 3" key="1">
    <citation type="submission" date="2023-11" db="EMBL/GenBank/DDBJ databases">
        <title>Draft genome sequence of a psychrophilic Clostridium strain from permafrost water brine.</title>
        <authorList>
            <person name="Shcherbakova V.A."/>
            <person name="Trubitsyn V.E."/>
            <person name="Zakharyuk A.G."/>
        </authorList>
    </citation>
    <scope>NUCLEOTIDE SEQUENCE [LARGE SCALE GENOMIC DNA]</scope>
    <source>
        <strain evidence="2 3">14F</strain>
    </source>
</reference>
<dbReference type="InterPro" id="IPR007069">
    <property type="entry name" value="Transposase_32"/>
</dbReference>
<evidence type="ECO:0000259" key="1">
    <source>
        <dbReference type="Pfam" id="PF04986"/>
    </source>
</evidence>
<protein>
    <submittedName>
        <fullName evidence="2">Transposase</fullName>
    </submittedName>
</protein>
<gene>
    <name evidence="2" type="ORF">SJI18_13120</name>
</gene>
<dbReference type="RefSeq" id="WP_331702486.1">
    <property type="nucleotide sequence ID" value="NZ_JAZHFS010000011.1"/>
</dbReference>
<dbReference type="Pfam" id="PF04986">
    <property type="entry name" value="Y2_Tnp"/>
    <property type="match status" value="1"/>
</dbReference>
<proteinExistence type="predicted"/>
<name>A0ABU7UPB1_9CLOT</name>
<dbReference type="Proteomes" id="UP001498469">
    <property type="component" value="Unassembled WGS sequence"/>
</dbReference>
<dbReference type="EMBL" id="JAZHFS010000011">
    <property type="protein sequence ID" value="MEF2113246.1"/>
    <property type="molecule type" value="Genomic_DNA"/>
</dbReference>
<sequence>MNVKLRMERARGSVRHIGRYLARSAIAKCRIHSYDGENVPFWYKSHENNERVEETVTAQVFIGRLLMIINFSKDPRKCLKCDSDMIIKR</sequence>
<evidence type="ECO:0000313" key="2">
    <source>
        <dbReference type="EMBL" id="MEF2113246.1"/>
    </source>
</evidence>
<organism evidence="2 3">
    <name type="scientific">Clostridium frigoriphilum</name>
    <dbReference type="NCBI Taxonomy" id="443253"/>
    <lineage>
        <taxon>Bacteria</taxon>
        <taxon>Bacillati</taxon>
        <taxon>Bacillota</taxon>
        <taxon>Clostridia</taxon>
        <taxon>Eubacteriales</taxon>
        <taxon>Clostridiaceae</taxon>
        <taxon>Clostridium</taxon>
    </lineage>
</organism>
<feature type="domain" description="Transposase IS801/IS1294" evidence="1">
    <location>
        <begin position="4"/>
        <end position="69"/>
    </location>
</feature>